<dbReference type="Proteomes" id="UP000308197">
    <property type="component" value="Unassembled WGS sequence"/>
</dbReference>
<name>A0A5C3NVI8_9APHY</name>
<proteinExistence type="predicted"/>
<sequence length="59" mass="6701">PAHTSRPPRIRPRPSLQTRRIWYTDAVQPINSVERRASALAGVVSGGDRDREHDDNGRR</sequence>
<keyword evidence="2" id="KW-1185">Reference proteome</keyword>
<dbReference type="AlphaFoldDB" id="A0A5C3NVI8"/>
<accession>A0A5C3NVI8</accession>
<reference evidence="1 2" key="1">
    <citation type="journal article" date="2019" name="Nat. Ecol. Evol.">
        <title>Megaphylogeny resolves global patterns of mushroom evolution.</title>
        <authorList>
            <person name="Varga T."/>
            <person name="Krizsan K."/>
            <person name="Foldi C."/>
            <person name="Dima B."/>
            <person name="Sanchez-Garcia M."/>
            <person name="Sanchez-Ramirez S."/>
            <person name="Szollosi G.J."/>
            <person name="Szarkandi J.G."/>
            <person name="Papp V."/>
            <person name="Albert L."/>
            <person name="Andreopoulos W."/>
            <person name="Angelini C."/>
            <person name="Antonin V."/>
            <person name="Barry K.W."/>
            <person name="Bougher N.L."/>
            <person name="Buchanan P."/>
            <person name="Buyck B."/>
            <person name="Bense V."/>
            <person name="Catcheside P."/>
            <person name="Chovatia M."/>
            <person name="Cooper J."/>
            <person name="Damon W."/>
            <person name="Desjardin D."/>
            <person name="Finy P."/>
            <person name="Geml J."/>
            <person name="Haridas S."/>
            <person name="Hughes K."/>
            <person name="Justo A."/>
            <person name="Karasinski D."/>
            <person name="Kautmanova I."/>
            <person name="Kiss B."/>
            <person name="Kocsube S."/>
            <person name="Kotiranta H."/>
            <person name="LaButti K.M."/>
            <person name="Lechner B.E."/>
            <person name="Liimatainen K."/>
            <person name="Lipzen A."/>
            <person name="Lukacs Z."/>
            <person name="Mihaltcheva S."/>
            <person name="Morgado L.N."/>
            <person name="Niskanen T."/>
            <person name="Noordeloos M.E."/>
            <person name="Ohm R.A."/>
            <person name="Ortiz-Santana B."/>
            <person name="Ovrebo C."/>
            <person name="Racz N."/>
            <person name="Riley R."/>
            <person name="Savchenko A."/>
            <person name="Shiryaev A."/>
            <person name="Soop K."/>
            <person name="Spirin V."/>
            <person name="Szebenyi C."/>
            <person name="Tomsovsky M."/>
            <person name="Tulloss R.E."/>
            <person name="Uehling J."/>
            <person name="Grigoriev I.V."/>
            <person name="Vagvolgyi C."/>
            <person name="Papp T."/>
            <person name="Martin F.M."/>
            <person name="Miettinen O."/>
            <person name="Hibbett D.S."/>
            <person name="Nagy L.G."/>
        </authorList>
    </citation>
    <scope>NUCLEOTIDE SEQUENCE [LARGE SCALE GENOMIC DNA]</scope>
    <source>
        <strain evidence="1 2">HHB13444</strain>
    </source>
</reference>
<gene>
    <name evidence="1" type="ORF">K466DRAFT_668687</name>
</gene>
<dbReference type="EMBL" id="ML213497">
    <property type="protein sequence ID" value="TFK77553.1"/>
    <property type="molecule type" value="Genomic_DNA"/>
</dbReference>
<organism evidence="1 2">
    <name type="scientific">Polyporus arcularius HHB13444</name>
    <dbReference type="NCBI Taxonomy" id="1314778"/>
    <lineage>
        <taxon>Eukaryota</taxon>
        <taxon>Fungi</taxon>
        <taxon>Dikarya</taxon>
        <taxon>Basidiomycota</taxon>
        <taxon>Agaricomycotina</taxon>
        <taxon>Agaricomycetes</taxon>
        <taxon>Polyporales</taxon>
        <taxon>Polyporaceae</taxon>
        <taxon>Polyporus</taxon>
    </lineage>
</organism>
<feature type="non-terminal residue" evidence="1">
    <location>
        <position position="1"/>
    </location>
</feature>
<dbReference type="InParanoid" id="A0A5C3NVI8"/>
<feature type="non-terminal residue" evidence="1">
    <location>
        <position position="59"/>
    </location>
</feature>
<protein>
    <submittedName>
        <fullName evidence="1">Uncharacterized protein</fullName>
    </submittedName>
</protein>
<evidence type="ECO:0000313" key="2">
    <source>
        <dbReference type="Proteomes" id="UP000308197"/>
    </source>
</evidence>
<evidence type="ECO:0000313" key="1">
    <source>
        <dbReference type="EMBL" id="TFK77553.1"/>
    </source>
</evidence>